<dbReference type="EMBL" id="MT143972">
    <property type="protein sequence ID" value="QJA43965.1"/>
    <property type="molecule type" value="Genomic_DNA"/>
</dbReference>
<dbReference type="EMBL" id="MT144591">
    <property type="protein sequence ID" value="QJH93802.1"/>
    <property type="molecule type" value="Genomic_DNA"/>
</dbReference>
<protein>
    <submittedName>
        <fullName evidence="2">Putative transglycosylase</fullName>
    </submittedName>
</protein>
<dbReference type="SUPFAM" id="SSF53955">
    <property type="entry name" value="Lysozyme-like"/>
    <property type="match status" value="1"/>
</dbReference>
<evidence type="ECO:0000313" key="2">
    <source>
        <dbReference type="EMBL" id="QJA43965.1"/>
    </source>
</evidence>
<evidence type="ECO:0000313" key="3">
    <source>
        <dbReference type="EMBL" id="QJH93802.1"/>
    </source>
</evidence>
<proteinExistence type="predicted"/>
<name>A0A6H1Z9K2_9ZZZZ</name>
<reference evidence="2" key="1">
    <citation type="submission" date="2020-03" db="EMBL/GenBank/DDBJ databases">
        <title>The deep terrestrial virosphere.</title>
        <authorList>
            <person name="Holmfeldt K."/>
            <person name="Nilsson E."/>
            <person name="Simone D."/>
            <person name="Lopez-Fernandez M."/>
            <person name="Wu X."/>
            <person name="de Brujin I."/>
            <person name="Lundin D."/>
            <person name="Andersson A."/>
            <person name="Bertilsson S."/>
            <person name="Dopson M."/>
        </authorList>
    </citation>
    <scope>NUCLEOTIDE SEQUENCE</scope>
    <source>
        <strain evidence="2">TM448A00065</strain>
        <strain evidence="3">TM448B00134</strain>
    </source>
</reference>
<dbReference type="Gene3D" id="1.10.530.10">
    <property type="match status" value="1"/>
</dbReference>
<gene>
    <name evidence="2" type="ORF">TM448A00065_0011</name>
    <name evidence="3" type="ORF">TM448B00134_0096</name>
</gene>
<dbReference type="AlphaFoldDB" id="A0A6H1Z9K2"/>
<evidence type="ECO:0000259" key="1">
    <source>
        <dbReference type="Pfam" id="PF01464"/>
    </source>
</evidence>
<feature type="domain" description="Transglycosylase SLT" evidence="1">
    <location>
        <begin position="66"/>
        <end position="137"/>
    </location>
</feature>
<dbReference type="InterPro" id="IPR008258">
    <property type="entry name" value="Transglycosylase_SLT_dom_1"/>
</dbReference>
<dbReference type="InterPro" id="IPR023346">
    <property type="entry name" value="Lysozyme-like_dom_sf"/>
</dbReference>
<dbReference type="Pfam" id="PF01464">
    <property type="entry name" value="SLT"/>
    <property type="match status" value="1"/>
</dbReference>
<sequence length="214" mass="23680">MNRAAIHETGVLLLALALILVALCLLPSAESAPARPSRAAVEATIQRLAPQLKPETAREYADLVAFEARWYGLESARVLAYITVESGWGSRKVSKTNDYGLMQVHVSRRGAPRFLGREKDLLDPRTNVREGCRILAMWRRFHGRWCPAGHPWIAHVKWGRKIPARKGALSHSRRVKVVYDRINGWLAVGSKSEPTGSVAKPATVDGAAFVVEVK</sequence>
<organism evidence="2">
    <name type="scientific">viral metagenome</name>
    <dbReference type="NCBI Taxonomy" id="1070528"/>
    <lineage>
        <taxon>unclassified sequences</taxon>
        <taxon>metagenomes</taxon>
        <taxon>organismal metagenomes</taxon>
    </lineage>
</organism>
<accession>A0A6H1Z9K2</accession>